<comment type="cofactor">
    <cofactor evidence="5">
        <name>Zn(2+)</name>
        <dbReference type="ChEBI" id="CHEBI:29105"/>
    </cofactor>
</comment>
<dbReference type="Gene3D" id="3.90.180.10">
    <property type="entry name" value="Medium-chain alcohol dehydrogenases, catalytic domain"/>
    <property type="match status" value="1"/>
</dbReference>
<dbReference type="InterPro" id="IPR013154">
    <property type="entry name" value="ADH-like_N"/>
</dbReference>
<dbReference type="EMBL" id="LSSK01000755">
    <property type="protein sequence ID" value="OMH82039.1"/>
    <property type="molecule type" value="Genomic_DNA"/>
</dbReference>
<keyword evidence="1" id="KW-0521">NADP</keyword>
<dbReference type="PROSITE" id="PS01162">
    <property type="entry name" value="QOR_ZETA_CRYSTAL"/>
    <property type="match status" value="1"/>
</dbReference>
<dbReference type="PANTHER" id="PTHR48106:SF13">
    <property type="entry name" value="QUINONE OXIDOREDUCTASE-RELATED"/>
    <property type="match status" value="1"/>
</dbReference>
<dbReference type="InterPro" id="IPR002364">
    <property type="entry name" value="Quin_OxRdtase/zeta-crystal_CS"/>
</dbReference>
<dbReference type="AlphaFoldDB" id="A0A1R1PM80"/>
<keyword evidence="5" id="KW-0479">Metal-binding</keyword>
<feature type="domain" description="Enoyl reductase (ER)" evidence="6">
    <location>
        <begin position="14"/>
        <end position="323"/>
    </location>
</feature>
<keyword evidence="5" id="KW-0862">Zinc</keyword>
<accession>A0A1R1PM80</accession>
<organism evidence="7 8">
    <name type="scientific">Zancudomyces culisetae</name>
    <name type="common">Gut fungus</name>
    <name type="synonym">Smittium culisetae</name>
    <dbReference type="NCBI Taxonomy" id="1213189"/>
    <lineage>
        <taxon>Eukaryota</taxon>
        <taxon>Fungi</taxon>
        <taxon>Fungi incertae sedis</taxon>
        <taxon>Zoopagomycota</taxon>
        <taxon>Kickxellomycotina</taxon>
        <taxon>Harpellomycetes</taxon>
        <taxon>Harpellales</taxon>
        <taxon>Legeriomycetaceae</taxon>
        <taxon>Zancudomyces</taxon>
    </lineage>
</organism>
<dbReference type="FunFam" id="3.40.50.720:FF:000053">
    <property type="entry name" value="Quinone oxidoreductase 1"/>
    <property type="match status" value="1"/>
</dbReference>
<keyword evidence="8" id="KW-1185">Reference proteome</keyword>
<evidence type="ECO:0000313" key="7">
    <source>
        <dbReference type="EMBL" id="OMH82039.1"/>
    </source>
</evidence>
<dbReference type="GO" id="GO:0008270">
    <property type="term" value="F:zinc ion binding"/>
    <property type="evidence" value="ECO:0007669"/>
    <property type="project" value="InterPro"/>
</dbReference>
<protein>
    <recommendedName>
        <fullName evidence="4">Probable quinone oxidoreductase</fullName>
    </recommendedName>
    <alternativeName>
        <fullName evidence="3">NADPH:quinone reductase</fullName>
    </alternativeName>
</protein>
<sequence length="325" mass="35122">MSSTMKAIRIEKPGDVSVIKYLDIPKPQIEKNKILVKNKFVGLNFLETYFRTGLFKASMPLVLGHEGAGIVEEVGSDVTGFEVGSRVVYLSSHNAYAEYILVDPVNAAIVPEQMALDTASASLLQGLTAVTFVKRAYNVKKGDIVLVHAAAGGTGQLLVQLCKHYGATVIGTTSNEEKAKLATDAGADHIIYYTREDVPTRVKEITNGQMVNAVFDGVGKSTFQASFDSLRRCGTLVSFGNASGVIPKVESSVLSEKEIALVSPGVFNYVRTREEFTEACSTLFDLVESGSLKVNICKEFDLKDAADAHRFIEAGKTTGKILLRV</sequence>
<dbReference type="PROSITE" id="PS00059">
    <property type="entry name" value="ADH_ZINC"/>
    <property type="match status" value="1"/>
</dbReference>
<evidence type="ECO:0000259" key="6">
    <source>
        <dbReference type="SMART" id="SM00829"/>
    </source>
</evidence>
<proteinExistence type="inferred from homology"/>
<dbReference type="InterPro" id="IPR036291">
    <property type="entry name" value="NAD(P)-bd_dom_sf"/>
</dbReference>
<dbReference type="SUPFAM" id="SSF51735">
    <property type="entry name" value="NAD(P)-binding Rossmann-fold domains"/>
    <property type="match status" value="1"/>
</dbReference>
<dbReference type="InterPro" id="IPR013149">
    <property type="entry name" value="ADH-like_C"/>
</dbReference>
<dbReference type="Pfam" id="PF08240">
    <property type="entry name" value="ADH_N"/>
    <property type="match status" value="1"/>
</dbReference>
<reference evidence="8" key="1">
    <citation type="submission" date="2017-01" db="EMBL/GenBank/DDBJ databases">
        <authorList>
            <person name="Wang Y."/>
            <person name="White M."/>
            <person name="Kvist S."/>
            <person name="Moncalvo J.-M."/>
        </authorList>
    </citation>
    <scope>NUCLEOTIDE SEQUENCE [LARGE SCALE GENOMIC DNA]</scope>
    <source>
        <strain evidence="8">COL-18-3</strain>
    </source>
</reference>
<dbReference type="SUPFAM" id="SSF50129">
    <property type="entry name" value="GroES-like"/>
    <property type="match status" value="1"/>
</dbReference>
<evidence type="ECO:0000256" key="1">
    <source>
        <dbReference type="ARBA" id="ARBA00022857"/>
    </source>
</evidence>
<evidence type="ECO:0000256" key="5">
    <source>
        <dbReference type="RuleBase" id="RU361277"/>
    </source>
</evidence>
<gene>
    <name evidence="7" type="ORF">AX774_g4496</name>
</gene>
<name>A0A1R1PM80_ZANCU</name>
<dbReference type="Gene3D" id="3.40.50.720">
    <property type="entry name" value="NAD(P)-binding Rossmann-like Domain"/>
    <property type="match status" value="1"/>
</dbReference>
<evidence type="ECO:0000256" key="2">
    <source>
        <dbReference type="ARBA" id="ARBA00023002"/>
    </source>
</evidence>
<dbReference type="InterPro" id="IPR047618">
    <property type="entry name" value="QOR-like"/>
</dbReference>
<dbReference type="PANTHER" id="PTHR48106">
    <property type="entry name" value="QUINONE OXIDOREDUCTASE PIG3-RELATED"/>
    <property type="match status" value="1"/>
</dbReference>
<dbReference type="CDD" id="cd05286">
    <property type="entry name" value="QOR2"/>
    <property type="match status" value="1"/>
</dbReference>
<dbReference type="GO" id="GO:0070402">
    <property type="term" value="F:NADPH binding"/>
    <property type="evidence" value="ECO:0007669"/>
    <property type="project" value="TreeGrafter"/>
</dbReference>
<dbReference type="InterPro" id="IPR020843">
    <property type="entry name" value="ER"/>
</dbReference>
<evidence type="ECO:0000256" key="3">
    <source>
        <dbReference type="ARBA" id="ARBA00043088"/>
    </source>
</evidence>
<dbReference type="SMART" id="SM00829">
    <property type="entry name" value="PKS_ER"/>
    <property type="match status" value="1"/>
</dbReference>
<dbReference type="Proteomes" id="UP000188320">
    <property type="component" value="Unassembled WGS sequence"/>
</dbReference>
<dbReference type="InterPro" id="IPR011032">
    <property type="entry name" value="GroES-like_sf"/>
</dbReference>
<evidence type="ECO:0000256" key="4">
    <source>
        <dbReference type="ARBA" id="ARBA00070796"/>
    </source>
</evidence>
<evidence type="ECO:0000313" key="8">
    <source>
        <dbReference type="Proteomes" id="UP000188320"/>
    </source>
</evidence>
<dbReference type="OrthoDB" id="48317at2759"/>
<comment type="caution">
    <text evidence="7">The sequence shown here is derived from an EMBL/GenBank/DDBJ whole genome shotgun (WGS) entry which is preliminary data.</text>
</comment>
<dbReference type="Pfam" id="PF00107">
    <property type="entry name" value="ADH_zinc_N"/>
    <property type="match status" value="1"/>
</dbReference>
<dbReference type="InterPro" id="IPR002328">
    <property type="entry name" value="ADH_Zn_CS"/>
</dbReference>
<dbReference type="GO" id="GO:0005829">
    <property type="term" value="C:cytosol"/>
    <property type="evidence" value="ECO:0007669"/>
    <property type="project" value="TreeGrafter"/>
</dbReference>
<dbReference type="GO" id="GO:0035925">
    <property type="term" value="F:mRNA 3'-UTR AU-rich region binding"/>
    <property type="evidence" value="ECO:0007669"/>
    <property type="project" value="TreeGrafter"/>
</dbReference>
<comment type="similarity">
    <text evidence="5">Belongs to the zinc-containing alcohol dehydrogenase family.</text>
</comment>
<dbReference type="GO" id="GO:0003960">
    <property type="term" value="F:quinone reductase (NADPH) activity"/>
    <property type="evidence" value="ECO:0007669"/>
    <property type="project" value="InterPro"/>
</dbReference>
<keyword evidence="2" id="KW-0560">Oxidoreductase</keyword>